<gene>
    <name evidence="1" type="ORF">N8E88_08580</name>
</gene>
<keyword evidence="1" id="KW-0614">Plasmid</keyword>
<evidence type="ECO:0000313" key="2">
    <source>
        <dbReference type="Proteomes" id="UP001061991"/>
    </source>
</evidence>
<name>A0ACD4CZA0_9HYPH</name>
<geneLocation type="plasmid" evidence="1 2">
    <name>p_unnamed1</name>
</geneLocation>
<accession>A0ACD4CZA0</accession>
<organism evidence="1 2">
    <name type="scientific">Phyllobacterium zundukense</name>
    <dbReference type="NCBI Taxonomy" id="1867719"/>
    <lineage>
        <taxon>Bacteria</taxon>
        <taxon>Pseudomonadati</taxon>
        <taxon>Pseudomonadota</taxon>
        <taxon>Alphaproteobacteria</taxon>
        <taxon>Hyphomicrobiales</taxon>
        <taxon>Phyllobacteriaceae</taxon>
        <taxon>Phyllobacterium</taxon>
    </lineage>
</organism>
<keyword evidence="2" id="KW-1185">Reference proteome</keyword>
<reference evidence="1" key="1">
    <citation type="submission" date="2022-09" db="EMBL/GenBank/DDBJ databases">
        <title>Interaction between co-microsymbionts with complementary sets of symbiotic genes in legume-rhizobium systems.</title>
        <authorList>
            <person name="Safronova V."/>
            <person name="Sazanova A."/>
            <person name="Afonin A."/>
            <person name="Chirak E."/>
        </authorList>
    </citation>
    <scope>NUCLEOTIDE SEQUENCE</scope>
    <source>
        <strain evidence="1">A18/3m</strain>
    </source>
</reference>
<protein>
    <submittedName>
        <fullName evidence="1">Uncharacterized protein</fullName>
    </submittedName>
</protein>
<proteinExistence type="predicted"/>
<dbReference type="Proteomes" id="UP001061991">
    <property type="component" value="Plasmid p_unnamed1"/>
</dbReference>
<dbReference type="EMBL" id="CP104972">
    <property type="protein sequence ID" value="UXN58947.1"/>
    <property type="molecule type" value="Genomic_DNA"/>
</dbReference>
<sequence length="463" mass="52658">MTNEFYDLLIIDDIYPSNFSPFRTIEYNHYMWFFDAAVLSMEGSQLWIENSKIGEHIEKLDLDSKYKSRISSFRDGHKIGGKIAYITFLGNAYKLLPYLTARGLPFILQLYPGGGFAIDQPETDEKLKAVLLSPLCKKVITTQTITKDYIVDKIGCSPEKIEFIFGGVFDSRIDFDYYRDKVVYGKHKETIDLCFVAHKYGDDLVSKGYDYFLEVAQTLEQKFSNLRFHVVGDYSPGDIPLENIAKKTTYYGRQPSSFFADFYPKMDAIVSFNRPFVLMPGAFDGFPTGACLEAGFRGVANIINDPLNLNIAFKDGEDLLILNDDFQSSIEKISRLLADQNALMNLGVGTWRAFHRTMDLDAQLWARTKVIGDELLKHTALVAVAPFTKSSLDGEPLRLQTQNILHEKNHLQAELDRALSRIARLDSELSQWQRVVEHVSKGVPYRAYAKVKAFARRNLNFGG</sequence>
<evidence type="ECO:0000313" key="1">
    <source>
        <dbReference type="EMBL" id="UXN58947.1"/>
    </source>
</evidence>